<dbReference type="PRINTS" id="PR00633">
    <property type="entry name" value="RCCNDNSATION"/>
</dbReference>
<dbReference type="AlphaFoldDB" id="A0A8D8KI10"/>
<dbReference type="PROSITE" id="PS50012">
    <property type="entry name" value="RCC1_3"/>
    <property type="match status" value="2"/>
</dbReference>
<dbReference type="InterPro" id="IPR052830">
    <property type="entry name" value="RCC1_domain-containing"/>
</dbReference>
<dbReference type="EMBL" id="HBUE01324969">
    <property type="protein sequence ID" value="CAG6590323.1"/>
    <property type="molecule type" value="Transcribed_RNA"/>
</dbReference>
<dbReference type="Pfam" id="PF00415">
    <property type="entry name" value="RCC1"/>
    <property type="match status" value="2"/>
</dbReference>
<dbReference type="PROSITE" id="PS00626">
    <property type="entry name" value="RCC1_2"/>
    <property type="match status" value="1"/>
</dbReference>
<dbReference type="PANTHER" id="PTHR46849:SF1">
    <property type="entry name" value="RCC1 DOMAIN-CONTAINING PROTEIN 1"/>
    <property type="match status" value="1"/>
</dbReference>
<dbReference type="SUPFAM" id="SSF50985">
    <property type="entry name" value="RCC1/BLIP-II"/>
    <property type="match status" value="1"/>
</dbReference>
<feature type="repeat" description="RCC1" evidence="1">
    <location>
        <begin position="233"/>
        <end position="290"/>
    </location>
</feature>
<organism evidence="2">
    <name type="scientific">Culex pipiens</name>
    <name type="common">House mosquito</name>
    <dbReference type="NCBI Taxonomy" id="7175"/>
    <lineage>
        <taxon>Eukaryota</taxon>
        <taxon>Metazoa</taxon>
        <taxon>Ecdysozoa</taxon>
        <taxon>Arthropoda</taxon>
        <taxon>Hexapoda</taxon>
        <taxon>Insecta</taxon>
        <taxon>Pterygota</taxon>
        <taxon>Neoptera</taxon>
        <taxon>Endopterygota</taxon>
        <taxon>Diptera</taxon>
        <taxon>Nematocera</taxon>
        <taxon>Culicoidea</taxon>
        <taxon>Culicidae</taxon>
        <taxon>Culicinae</taxon>
        <taxon>Culicini</taxon>
        <taxon>Culex</taxon>
        <taxon>Culex</taxon>
    </lineage>
</organism>
<dbReference type="InterPro" id="IPR000408">
    <property type="entry name" value="Reg_chr_condens"/>
</dbReference>
<name>A0A8D8KI10_CULPI</name>
<dbReference type="InterPro" id="IPR009091">
    <property type="entry name" value="RCC1/BLIP-II"/>
</dbReference>
<proteinExistence type="predicted"/>
<dbReference type="EMBL" id="HBUE01324967">
    <property type="protein sequence ID" value="CAG6590321.1"/>
    <property type="molecule type" value="Transcribed_RNA"/>
</dbReference>
<dbReference type="EMBL" id="HBUE01324962">
    <property type="protein sequence ID" value="CAG6590313.1"/>
    <property type="molecule type" value="Transcribed_RNA"/>
</dbReference>
<evidence type="ECO:0000313" key="2">
    <source>
        <dbReference type="EMBL" id="CAG6590321.1"/>
    </source>
</evidence>
<dbReference type="PANTHER" id="PTHR46849">
    <property type="entry name" value="RCC1 DOMAIN-CONTAINING PROTEIN 1"/>
    <property type="match status" value="1"/>
</dbReference>
<dbReference type="Gene3D" id="2.130.10.30">
    <property type="entry name" value="Regulator of chromosome condensation 1/beta-lactamase-inhibitor protein II"/>
    <property type="match status" value="1"/>
</dbReference>
<protein>
    <submittedName>
        <fullName evidence="2">RCC1 domain-containing protein 1</fullName>
    </submittedName>
</protein>
<dbReference type="EMBL" id="HBUE01218397">
    <property type="protein sequence ID" value="CAG6538306.1"/>
    <property type="molecule type" value="Transcribed_RNA"/>
</dbReference>
<sequence length="355" mass="38610">MLPKVWIAGFNPFSLDQCGAWKEIDLNEYFKISNASPKEECLLEITSTHALLANGSQLFSYSAVTEDNNQHTLAHKVVSISASNWHCLVLLANGDLFLYDIHENRLSKLDFLNVERPLDGSNDEPETITKIACGDQVSLAVTSAKSVFNIPNRTITFPRHVRITKIAVGLEHCLLLTSNGDVYSFGGGLRGQLGNGEIVPHQEQPELVDALAGVKIVDIAAGGWHSVAVSAFGDAYCWGWNSRGQLGLPAGKGSVQSVPQLVDIEGDDGEEVSLEKVYCGSGHTVGVCSKGRAYLAGNDLEEKMNYLKVDRDPKIERFKKFSLPAQSNGTTDLKCGPNSLFFLAKTQVRHIVGHA</sequence>
<dbReference type="EMBL" id="HBUE01218396">
    <property type="protein sequence ID" value="CAG6538304.1"/>
    <property type="molecule type" value="Transcribed_RNA"/>
</dbReference>
<dbReference type="EMBL" id="HBUE01218399">
    <property type="protein sequence ID" value="CAG6538308.1"/>
    <property type="molecule type" value="Transcribed_RNA"/>
</dbReference>
<evidence type="ECO:0000256" key="1">
    <source>
        <dbReference type="PROSITE-ProRule" id="PRU00235"/>
    </source>
</evidence>
<reference evidence="2" key="1">
    <citation type="submission" date="2021-05" db="EMBL/GenBank/DDBJ databases">
        <authorList>
            <person name="Alioto T."/>
            <person name="Alioto T."/>
            <person name="Gomez Garrido J."/>
        </authorList>
    </citation>
    <scope>NUCLEOTIDE SEQUENCE</scope>
</reference>
<dbReference type="EMBL" id="HBUE01324966">
    <property type="protein sequence ID" value="CAG6590319.1"/>
    <property type="molecule type" value="Transcribed_RNA"/>
</dbReference>
<feature type="repeat" description="RCC1" evidence="1">
    <location>
        <begin position="180"/>
        <end position="232"/>
    </location>
</feature>
<dbReference type="EMBL" id="HBUE01218391">
    <property type="protein sequence ID" value="CAG6538298.1"/>
    <property type="molecule type" value="Transcribed_RNA"/>
</dbReference>
<accession>A0A8D8KI10</accession>